<protein>
    <recommendedName>
        <fullName evidence="2">BHLH domain-containing protein</fullName>
    </recommendedName>
</protein>
<evidence type="ECO:0000259" key="2">
    <source>
        <dbReference type="PROSITE" id="PS50888"/>
    </source>
</evidence>
<dbReference type="Pfam" id="PF00010">
    <property type="entry name" value="HLH"/>
    <property type="match status" value="1"/>
</dbReference>
<dbReference type="InterPro" id="IPR036638">
    <property type="entry name" value="HLH_DNA-bd_sf"/>
</dbReference>
<organism evidence="3 4">
    <name type="scientific">Dinothrombium tinctorium</name>
    <dbReference type="NCBI Taxonomy" id="1965070"/>
    <lineage>
        <taxon>Eukaryota</taxon>
        <taxon>Metazoa</taxon>
        <taxon>Ecdysozoa</taxon>
        <taxon>Arthropoda</taxon>
        <taxon>Chelicerata</taxon>
        <taxon>Arachnida</taxon>
        <taxon>Acari</taxon>
        <taxon>Acariformes</taxon>
        <taxon>Trombidiformes</taxon>
        <taxon>Prostigmata</taxon>
        <taxon>Anystina</taxon>
        <taxon>Parasitengona</taxon>
        <taxon>Trombidioidea</taxon>
        <taxon>Trombidiidae</taxon>
        <taxon>Dinothrombium</taxon>
    </lineage>
</organism>
<dbReference type="InterPro" id="IPR050283">
    <property type="entry name" value="E-box_TF_Regulators"/>
</dbReference>
<accession>A0A3S3P680</accession>
<dbReference type="AlphaFoldDB" id="A0A3S3P680"/>
<evidence type="ECO:0000313" key="4">
    <source>
        <dbReference type="Proteomes" id="UP000285301"/>
    </source>
</evidence>
<evidence type="ECO:0000313" key="3">
    <source>
        <dbReference type="EMBL" id="RWS06057.1"/>
    </source>
</evidence>
<keyword evidence="4" id="KW-1185">Reference proteome</keyword>
<gene>
    <name evidence="3" type="ORF">B4U79_12163</name>
</gene>
<feature type="domain" description="BHLH" evidence="2">
    <location>
        <begin position="90"/>
        <end position="144"/>
    </location>
</feature>
<dbReference type="GO" id="GO:0000977">
    <property type="term" value="F:RNA polymerase II transcription regulatory region sequence-specific DNA binding"/>
    <property type="evidence" value="ECO:0007669"/>
    <property type="project" value="TreeGrafter"/>
</dbReference>
<comment type="caution">
    <text evidence="3">The sequence shown here is derived from an EMBL/GenBank/DDBJ whole genome shotgun (WGS) entry which is preliminary data.</text>
</comment>
<sequence length="151" mass="17483">MFNIYGENIQIDGFVSFQQENSNVCLDPQNFNAFFTVSSDARLSESSEDTQIIDTTSENMSETQRIDPFSSHCRIPIPSAFTSSCFDSASFIRRRNERERVRVRNVNEGFDRLRSCLPLTRSQQQKRISKVETLRFAIAYIKHLQSLLNDK</sequence>
<dbReference type="SUPFAM" id="SSF47459">
    <property type="entry name" value="HLH, helix-loop-helix DNA-binding domain"/>
    <property type="match status" value="1"/>
</dbReference>
<dbReference type="STRING" id="1965070.A0A3S3P680"/>
<name>A0A3S3P680_9ACAR</name>
<dbReference type="GO" id="GO:0032502">
    <property type="term" value="P:developmental process"/>
    <property type="evidence" value="ECO:0007669"/>
    <property type="project" value="TreeGrafter"/>
</dbReference>
<dbReference type="PANTHER" id="PTHR23349">
    <property type="entry name" value="BASIC HELIX-LOOP-HELIX TRANSCRIPTION FACTOR, TWIST"/>
    <property type="match status" value="1"/>
</dbReference>
<keyword evidence="1" id="KW-0238">DNA-binding</keyword>
<proteinExistence type="predicted"/>
<dbReference type="Proteomes" id="UP000285301">
    <property type="component" value="Unassembled WGS sequence"/>
</dbReference>
<dbReference type="GO" id="GO:0000981">
    <property type="term" value="F:DNA-binding transcription factor activity, RNA polymerase II-specific"/>
    <property type="evidence" value="ECO:0007669"/>
    <property type="project" value="TreeGrafter"/>
</dbReference>
<reference evidence="3 4" key="1">
    <citation type="journal article" date="2018" name="Gigascience">
        <title>Genomes of trombidid mites reveal novel predicted allergens and laterally-transferred genes associated with secondary metabolism.</title>
        <authorList>
            <person name="Dong X."/>
            <person name="Chaisiri K."/>
            <person name="Xia D."/>
            <person name="Armstrong S.D."/>
            <person name="Fang Y."/>
            <person name="Donnelly M.J."/>
            <person name="Kadowaki T."/>
            <person name="McGarry J.W."/>
            <person name="Darby A.C."/>
            <person name="Makepeace B.L."/>
        </authorList>
    </citation>
    <scope>NUCLEOTIDE SEQUENCE [LARGE SCALE GENOMIC DNA]</scope>
    <source>
        <strain evidence="3">UoL-WK</strain>
    </source>
</reference>
<dbReference type="InterPro" id="IPR011598">
    <property type="entry name" value="bHLH_dom"/>
</dbReference>
<dbReference type="PANTHER" id="PTHR23349:SF108">
    <property type="entry name" value="BHLH DOMAIN-CONTAINING PROTEIN"/>
    <property type="match status" value="1"/>
</dbReference>
<dbReference type="SMART" id="SM00353">
    <property type="entry name" value="HLH"/>
    <property type="match status" value="1"/>
</dbReference>
<evidence type="ECO:0000256" key="1">
    <source>
        <dbReference type="ARBA" id="ARBA00023125"/>
    </source>
</evidence>
<dbReference type="GO" id="GO:0046983">
    <property type="term" value="F:protein dimerization activity"/>
    <property type="evidence" value="ECO:0007669"/>
    <property type="project" value="InterPro"/>
</dbReference>
<dbReference type="EMBL" id="NCKU01004365">
    <property type="protein sequence ID" value="RWS06057.1"/>
    <property type="molecule type" value="Genomic_DNA"/>
</dbReference>
<dbReference type="Gene3D" id="4.10.280.10">
    <property type="entry name" value="Helix-loop-helix DNA-binding domain"/>
    <property type="match status" value="1"/>
</dbReference>
<dbReference type="OrthoDB" id="10048995at2759"/>
<dbReference type="PROSITE" id="PS50888">
    <property type="entry name" value="BHLH"/>
    <property type="match status" value="1"/>
</dbReference>